<feature type="transmembrane region" description="Helical" evidence="5">
    <location>
        <begin position="128"/>
        <end position="147"/>
    </location>
</feature>
<feature type="domain" description="O-antigen ligase-related" evidence="6">
    <location>
        <begin position="193"/>
        <end position="326"/>
    </location>
</feature>
<evidence type="ECO:0000256" key="3">
    <source>
        <dbReference type="ARBA" id="ARBA00022989"/>
    </source>
</evidence>
<evidence type="ECO:0000256" key="4">
    <source>
        <dbReference type="ARBA" id="ARBA00023136"/>
    </source>
</evidence>
<dbReference type="SUPFAM" id="SSF48452">
    <property type="entry name" value="TPR-like"/>
    <property type="match status" value="1"/>
</dbReference>
<dbReference type="PANTHER" id="PTHR37422:SF13">
    <property type="entry name" value="LIPOPOLYSACCHARIDE BIOSYNTHESIS PROTEIN PA4999-RELATED"/>
    <property type="match status" value="1"/>
</dbReference>
<keyword evidence="2 5" id="KW-0812">Transmembrane</keyword>
<dbReference type="InterPro" id="IPR007016">
    <property type="entry name" value="O-antigen_ligase-rel_domated"/>
</dbReference>
<dbReference type="PANTHER" id="PTHR37422">
    <property type="entry name" value="TEICHURONIC ACID BIOSYNTHESIS PROTEIN TUAE"/>
    <property type="match status" value="1"/>
</dbReference>
<evidence type="ECO:0000256" key="1">
    <source>
        <dbReference type="ARBA" id="ARBA00004141"/>
    </source>
</evidence>
<dbReference type="InterPro" id="IPR011990">
    <property type="entry name" value="TPR-like_helical_dom_sf"/>
</dbReference>
<feature type="transmembrane region" description="Helical" evidence="5">
    <location>
        <begin position="318"/>
        <end position="342"/>
    </location>
</feature>
<keyword evidence="3 5" id="KW-1133">Transmembrane helix</keyword>
<dbReference type="Proteomes" id="UP001317322">
    <property type="component" value="Chromosome"/>
</dbReference>
<organism evidence="7 8">
    <name type="scientific">Cellulomonas wangsupingiae</name>
    <dbReference type="NCBI Taxonomy" id="2968085"/>
    <lineage>
        <taxon>Bacteria</taxon>
        <taxon>Bacillati</taxon>
        <taxon>Actinomycetota</taxon>
        <taxon>Actinomycetes</taxon>
        <taxon>Micrococcales</taxon>
        <taxon>Cellulomonadaceae</taxon>
        <taxon>Cellulomonas</taxon>
    </lineage>
</organism>
<evidence type="ECO:0000313" key="7">
    <source>
        <dbReference type="EMBL" id="UUI63941.1"/>
    </source>
</evidence>
<comment type="subcellular location">
    <subcellularLocation>
        <location evidence="1">Membrane</location>
        <topology evidence="1">Multi-pass membrane protein</topology>
    </subcellularLocation>
</comment>
<evidence type="ECO:0000256" key="5">
    <source>
        <dbReference type="SAM" id="Phobius"/>
    </source>
</evidence>
<dbReference type="RefSeq" id="WP_227565485.1">
    <property type="nucleotide sequence ID" value="NZ_CP101989.1"/>
</dbReference>
<sequence length="644" mass="63184">MNARPRGDAATVALVLLVGAPLVVVPGATSVHVLGKLAVVAVGLLVAAHVPASGRLPRPVVAVLAVGAVVLVAAAALSDVGTAAALAGRWPRYEGMIALPLYAGAAWAGARLLGPGADAARWRVVHRTAAVVALGMAAVALVEAAGLRLPGADGLRIGSLQGNASELGVLGAVLLLTLLPVTVATRRPLPFAGVLAAAITLAASGSRAGLAALVAGGVLLLVTSRSGRRPALVTLAAAAGVTTLALLVPAARARLLTTSTVEGRAVLWADTLELLRGSPLLGVGPSGFVDAVGPVHGAQWLTRVGVQDPPDSPHSWPLQAAVAGGWGLAALAAVLAVLVVVLGTRRARSDAPGVPAWALGGALAAVVGYGTALLTHFTAPGTTPLVALLAGAAVAAAPARSRLTPAPVIACGGGGGDGHERPGHHIAAAGRGDGTSVPGPGRATAATDALWRAGAAALSVVLAAAVAGEAVLGTAYRRVGEGDLAGAVTAFGTAQRLRPWDADLTAHAAAAFATLASSGVPGAADVAVAWGTSASARLPASVPAATALSVGLRTSGRPHEALAVLDDALARQPHAPDTLVQRAVTRATLGDLDGAREDLDAAVAVAPDHVVAWEQLAGVLARLGDARAEAAAGRARDLQASVAD</sequence>
<evidence type="ECO:0000313" key="8">
    <source>
        <dbReference type="Proteomes" id="UP001317322"/>
    </source>
</evidence>
<gene>
    <name evidence="7" type="ORF">NP075_12450</name>
</gene>
<dbReference type="Pfam" id="PF04932">
    <property type="entry name" value="Wzy_C"/>
    <property type="match status" value="1"/>
</dbReference>
<proteinExistence type="predicted"/>
<evidence type="ECO:0000259" key="6">
    <source>
        <dbReference type="Pfam" id="PF04932"/>
    </source>
</evidence>
<protein>
    <submittedName>
        <fullName evidence="7">O-antigen ligase family protein</fullName>
    </submittedName>
</protein>
<accession>A0ABY5K3F0</accession>
<dbReference type="InterPro" id="IPR051533">
    <property type="entry name" value="WaaL-like"/>
</dbReference>
<feature type="transmembrane region" description="Helical" evidence="5">
    <location>
        <begin position="167"/>
        <end position="185"/>
    </location>
</feature>
<reference evidence="7 8" key="1">
    <citation type="submission" date="2022-07" db="EMBL/GenBank/DDBJ databases">
        <title>Novel species in genus cellulomonas.</title>
        <authorList>
            <person name="Ye L."/>
        </authorList>
    </citation>
    <scope>NUCLEOTIDE SEQUENCE [LARGE SCALE GENOMIC DNA]</scope>
    <source>
        <strain evidence="8">zg-Y908</strain>
    </source>
</reference>
<feature type="transmembrane region" description="Helical" evidence="5">
    <location>
        <begin position="232"/>
        <end position="251"/>
    </location>
</feature>
<keyword evidence="8" id="KW-1185">Reference proteome</keyword>
<dbReference type="EMBL" id="CP101989">
    <property type="protein sequence ID" value="UUI63941.1"/>
    <property type="molecule type" value="Genomic_DNA"/>
</dbReference>
<feature type="transmembrane region" description="Helical" evidence="5">
    <location>
        <begin position="7"/>
        <end position="25"/>
    </location>
</feature>
<dbReference type="Gene3D" id="1.25.40.10">
    <property type="entry name" value="Tetratricopeptide repeat domain"/>
    <property type="match status" value="1"/>
</dbReference>
<name>A0ABY5K3F0_9CELL</name>
<feature type="transmembrane region" description="Helical" evidence="5">
    <location>
        <begin position="191"/>
        <end position="220"/>
    </location>
</feature>
<dbReference type="GO" id="GO:0016874">
    <property type="term" value="F:ligase activity"/>
    <property type="evidence" value="ECO:0007669"/>
    <property type="project" value="UniProtKB-KW"/>
</dbReference>
<keyword evidence="4 5" id="KW-0472">Membrane</keyword>
<keyword evidence="7" id="KW-0436">Ligase</keyword>
<feature type="transmembrane region" description="Helical" evidence="5">
    <location>
        <begin position="60"/>
        <end position="86"/>
    </location>
</feature>
<feature type="transmembrane region" description="Helical" evidence="5">
    <location>
        <begin position="354"/>
        <end position="375"/>
    </location>
</feature>
<evidence type="ECO:0000256" key="2">
    <source>
        <dbReference type="ARBA" id="ARBA00022692"/>
    </source>
</evidence>